<comment type="caution">
    <text evidence="2">The sequence shown here is derived from an EMBL/GenBank/DDBJ whole genome shotgun (WGS) entry which is preliminary data.</text>
</comment>
<feature type="transmembrane region" description="Helical" evidence="1">
    <location>
        <begin position="35"/>
        <end position="60"/>
    </location>
</feature>
<keyword evidence="1" id="KW-0472">Membrane</keyword>
<feature type="transmembrane region" description="Helical" evidence="1">
    <location>
        <begin position="102"/>
        <end position="122"/>
    </location>
</feature>
<keyword evidence="1" id="KW-1133">Transmembrane helix</keyword>
<dbReference type="Gene3D" id="1.10.1760.20">
    <property type="match status" value="1"/>
</dbReference>
<feature type="transmembrane region" description="Helical" evidence="1">
    <location>
        <begin position="159"/>
        <end position="176"/>
    </location>
</feature>
<feature type="transmembrane region" description="Helical" evidence="1">
    <location>
        <begin position="129"/>
        <end position="153"/>
    </location>
</feature>
<keyword evidence="1" id="KW-0812">Transmembrane</keyword>
<sequence length="188" mass="20195">MNVSRKVSLIALLTAVSVATDYLLVGVPNVKLMDGLVFLGANLFGFEVGGSVAILSWLVYGTINPYGSATPGLLLVLMGSETTYALAGWGMRRLNLAVGSGMSRRVVLGFVGFVCAAIYDFITNVYTGIYFYAGPIWNRVVYSLIMGIPFSLIHEVSDFLVFMLVVPVLISAFARLGSQVRVESVAAH</sequence>
<evidence type="ECO:0000313" key="2">
    <source>
        <dbReference type="EMBL" id="PSN88359.1"/>
    </source>
</evidence>
<reference evidence="2 3" key="1">
    <citation type="submission" date="2017-04" db="EMBL/GenBank/DDBJ databases">
        <title>Novel microbial lineages endemic to geothermal iron-oxide mats fill important gaps in the evolutionary history of Archaea.</title>
        <authorList>
            <person name="Jay Z.J."/>
            <person name="Beam J.P."/>
            <person name="Dlakic M."/>
            <person name="Rusch D.B."/>
            <person name="Kozubal M.A."/>
            <person name="Inskeep W.P."/>
        </authorList>
    </citation>
    <scope>NUCLEOTIDE SEQUENCE [LARGE SCALE GENOMIC DNA]</scope>
    <source>
        <strain evidence="2">OSP_D</strain>
    </source>
</reference>
<gene>
    <name evidence="2" type="ORF">B9Q03_09370</name>
</gene>
<dbReference type="Proteomes" id="UP000240322">
    <property type="component" value="Unassembled WGS sequence"/>
</dbReference>
<organism evidence="2 3">
    <name type="scientific">Candidatus Marsarchaeota G2 archaeon OSP_D</name>
    <dbReference type="NCBI Taxonomy" id="1978157"/>
    <lineage>
        <taxon>Archaea</taxon>
        <taxon>Candidatus Marsarchaeota</taxon>
        <taxon>Candidatus Marsarchaeota group 2</taxon>
    </lineage>
</organism>
<accession>A0A2R6APQ0</accession>
<feature type="transmembrane region" description="Helical" evidence="1">
    <location>
        <begin position="72"/>
        <end position="90"/>
    </location>
</feature>
<name>A0A2R6APQ0_9ARCH</name>
<evidence type="ECO:0008006" key="4">
    <source>
        <dbReference type="Google" id="ProtNLM"/>
    </source>
</evidence>
<proteinExistence type="predicted"/>
<dbReference type="AlphaFoldDB" id="A0A2R6APQ0"/>
<protein>
    <recommendedName>
        <fullName evidence="4">ECF transporter S component</fullName>
    </recommendedName>
</protein>
<evidence type="ECO:0000256" key="1">
    <source>
        <dbReference type="SAM" id="Phobius"/>
    </source>
</evidence>
<dbReference type="EMBL" id="NEXE01000123">
    <property type="protein sequence ID" value="PSN88359.1"/>
    <property type="molecule type" value="Genomic_DNA"/>
</dbReference>
<evidence type="ECO:0000313" key="3">
    <source>
        <dbReference type="Proteomes" id="UP000240322"/>
    </source>
</evidence>